<dbReference type="EMBL" id="ADVG01000005">
    <property type="protein sequence ID" value="EFH79793.1"/>
    <property type="molecule type" value="Genomic_DNA"/>
</dbReference>
<name>D6U7D2_KTERA</name>
<evidence type="ECO:0000313" key="3">
    <source>
        <dbReference type="Proteomes" id="UP000004508"/>
    </source>
</evidence>
<dbReference type="Proteomes" id="UP000004508">
    <property type="component" value="Unassembled WGS sequence"/>
</dbReference>
<dbReference type="AlphaFoldDB" id="D6U7D2"/>
<dbReference type="InParanoid" id="D6U7D2"/>
<protein>
    <submittedName>
        <fullName evidence="2">UspA domain protein</fullName>
    </submittedName>
</protein>
<reference evidence="2 3" key="1">
    <citation type="journal article" date="2011" name="Stand. Genomic Sci.">
        <title>Non-contiguous finished genome sequence and contextual data of the filamentous soil bacterium Ktedonobacter racemifer type strain (SOSP1-21).</title>
        <authorList>
            <person name="Chang Y.J."/>
            <person name="Land M."/>
            <person name="Hauser L."/>
            <person name="Chertkov O."/>
            <person name="Del Rio T.G."/>
            <person name="Nolan M."/>
            <person name="Copeland A."/>
            <person name="Tice H."/>
            <person name="Cheng J.F."/>
            <person name="Lucas S."/>
            <person name="Han C."/>
            <person name="Goodwin L."/>
            <person name="Pitluck S."/>
            <person name="Ivanova N."/>
            <person name="Ovchinikova G."/>
            <person name="Pati A."/>
            <person name="Chen A."/>
            <person name="Palaniappan K."/>
            <person name="Mavromatis K."/>
            <person name="Liolios K."/>
            <person name="Brettin T."/>
            <person name="Fiebig A."/>
            <person name="Rohde M."/>
            <person name="Abt B."/>
            <person name="Goker M."/>
            <person name="Detter J.C."/>
            <person name="Woyke T."/>
            <person name="Bristow J."/>
            <person name="Eisen J.A."/>
            <person name="Markowitz V."/>
            <person name="Hugenholtz P."/>
            <person name="Kyrpides N.C."/>
            <person name="Klenk H.P."/>
            <person name="Lapidus A."/>
        </authorList>
    </citation>
    <scope>NUCLEOTIDE SEQUENCE [LARGE SCALE GENOMIC DNA]</scope>
    <source>
        <strain evidence="3">DSM 44963</strain>
    </source>
</reference>
<dbReference type="InterPro" id="IPR006016">
    <property type="entry name" value="UspA"/>
</dbReference>
<sequence>MSKYRDGYVELLIVLEVPFWLPLDARVEEDEKRALELLDRAEVIAKRYITKVTKRILKARQAGVAIVREAEEQAIDMILIANSPARIRGGGYQLDPAVEYVLKNAPCEVLVLSAGQATIITQERENAKESSVT</sequence>
<dbReference type="STRING" id="485913.Krac_0301"/>
<proteinExistence type="predicted"/>
<feature type="domain" description="UspA" evidence="1">
    <location>
        <begin position="8"/>
        <end position="112"/>
    </location>
</feature>
<dbReference type="Gene3D" id="3.40.50.620">
    <property type="entry name" value="HUPs"/>
    <property type="match status" value="1"/>
</dbReference>
<comment type="caution">
    <text evidence="2">The sequence shown here is derived from an EMBL/GenBank/DDBJ whole genome shotgun (WGS) entry which is preliminary data.</text>
</comment>
<accession>D6U7D2</accession>
<dbReference type="Pfam" id="PF00582">
    <property type="entry name" value="Usp"/>
    <property type="match status" value="1"/>
</dbReference>
<organism evidence="2 3">
    <name type="scientific">Ktedonobacter racemifer DSM 44963</name>
    <dbReference type="NCBI Taxonomy" id="485913"/>
    <lineage>
        <taxon>Bacteria</taxon>
        <taxon>Bacillati</taxon>
        <taxon>Chloroflexota</taxon>
        <taxon>Ktedonobacteria</taxon>
        <taxon>Ktedonobacterales</taxon>
        <taxon>Ktedonobacteraceae</taxon>
        <taxon>Ktedonobacter</taxon>
    </lineage>
</organism>
<dbReference type="eggNOG" id="COG0589">
    <property type="taxonomic scope" value="Bacteria"/>
</dbReference>
<dbReference type="SUPFAM" id="SSF52402">
    <property type="entry name" value="Adenine nucleotide alpha hydrolases-like"/>
    <property type="match status" value="1"/>
</dbReference>
<dbReference type="InterPro" id="IPR014729">
    <property type="entry name" value="Rossmann-like_a/b/a_fold"/>
</dbReference>
<keyword evidence="3" id="KW-1185">Reference proteome</keyword>
<gene>
    <name evidence="2" type="ORF">Krac_0301</name>
</gene>
<evidence type="ECO:0000313" key="2">
    <source>
        <dbReference type="EMBL" id="EFH79793.1"/>
    </source>
</evidence>
<evidence type="ECO:0000259" key="1">
    <source>
        <dbReference type="Pfam" id="PF00582"/>
    </source>
</evidence>
<dbReference type="CDD" id="cd00293">
    <property type="entry name" value="USP-like"/>
    <property type="match status" value="1"/>
</dbReference>